<dbReference type="RefSeq" id="WP_106059265.1">
    <property type="nucleotide sequence ID" value="NZ_PVXQ01000010.1"/>
</dbReference>
<sequence>MQLKHKTYSLVMLIILFISLIFNIITSIDNIKYKYKVGVKSYNNIEDIRSRNESNIELLNSTIEVGTISNKDAIKLYENYNIIADSYIDLWNEYSFYEKEEKRGFSFKKIETNETLLNDVNYRIQEYLKAILYLEMETKTNKLEINPEAMERFKQMKNLSIEIDTYYKEFYSNELNGAVDEDKKDKIIKRFYWVDILEGINEINEKYINVEFKV</sequence>
<keyword evidence="1" id="KW-0472">Membrane</keyword>
<dbReference type="EMBL" id="PVXQ01000010">
    <property type="protein sequence ID" value="PRR83021.1"/>
    <property type="molecule type" value="Genomic_DNA"/>
</dbReference>
<evidence type="ECO:0000313" key="3">
    <source>
        <dbReference type="Proteomes" id="UP000239471"/>
    </source>
</evidence>
<dbReference type="AlphaFoldDB" id="A0A2T0BGH9"/>
<name>A0A2T0BGH9_9CLOT</name>
<keyword evidence="1" id="KW-0812">Transmembrane</keyword>
<accession>A0A2T0BGH9</accession>
<reference evidence="2 3" key="1">
    <citation type="submission" date="2018-03" db="EMBL/GenBank/DDBJ databases">
        <title>Genome sequence of Clostridium vincentii DSM 10228.</title>
        <authorList>
            <person name="Poehlein A."/>
            <person name="Daniel R."/>
        </authorList>
    </citation>
    <scope>NUCLEOTIDE SEQUENCE [LARGE SCALE GENOMIC DNA]</scope>
    <source>
        <strain evidence="2 3">DSM 10228</strain>
    </source>
</reference>
<dbReference type="Proteomes" id="UP000239471">
    <property type="component" value="Unassembled WGS sequence"/>
</dbReference>
<organism evidence="2 3">
    <name type="scientific">Clostridium vincentii</name>
    <dbReference type="NCBI Taxonomy" id="52704"/>
    <lineage>
        <taxon>Bacteria</taxon>
        <taxon>Bacillati</taxon>
        <taxon>Bacillota</taxon>
        <taxon>Clostridia</taxon>
        <taxon>Eubacteriales</taxon>
        <taxon>Clostridiaceae</taxon>
        <taxon>Clostridium</taxon>
    </lineage>
</organism>
<gene>
    <name evidence="2" type="ORF">CLVI_12700</name>
</gene>
<proteinExistence type="predicted"/>
<evidence type="ECO:0008006" key="4">
    <source>
        <dbReference type="Google" id="ProtNLM"/>
    </source>
</evidence>
<keyword evidence="1" id="KW-1133">Transmembrane helix</keyword>
<evidence type="ECO:0000256" key="1">
    <source>
        <dbReference type="SAM" id="Phobius"/>
    </source>
</evidence>
<dbReference type="OrthoDB" id="1933790at2"/>
<feature type="transmembrane region" description="Helical" evidence="1">
    <location>
        <begin position="7"/>
        <end position="25"/>
    </location>
</feature>
<evidence type="ECO:0000313" key="2">
    <source>
        <dbReference type="EMBL" id="PRR83021.1"/>
    </source>
</evidence>
<keyword evidence="3" id="KW-1185">Reference proteome</keyword>
<comment type="caution">
    <text evidence="2">The sequence shown here is derived from an EMBL/GenBank/DDBJ whole genome shotgun (WGS) entry which is preliminary data.</text>
</comment>
<protein>
    <recommendedName>
        <fullName evidence="4">Reticulocyte-binding protein</fullName>
    </recommendedName>
</protein>